<keyword evidence="6 11" id="KW-0223">Dioxygenase</keyword>
<dbReference type="GO" id="GO:0005634">
    <property type="term" value="C:nucleus"/>
    <property type="evidence" value="ECO:0007669"/>
    <property type="project" value="UniProtKB-UniRule"/>
</dbReference>
<gene>
    <name evidence="13" type="ORF">NEMVEDRAFT_v1g22996</name>
</gene>
<feature type="domain" description="Methylcytosine dioxygenase TET1-3 oxygenase" evidence="12">
    <location>
        <begin position="124"/>
        <end position="255"/>
    </location>
</feature>
<dbReference type="Proteomes" id="UP000001593">
    <property type="component" value="Unassembled WGS sequence"/>
</dbReference>
<evidence type="ECO:0000256" key="10">
    <source>
        <dbReference type="ARBA" id="ARBA00049431"/>
    </source>
</evidence>
<evidence type="ECO:0000256" key="6">
    <source>
        <dbReference type="ARBA" id="ARBA00022964"/>
    </source>
</evidence>
<evidence type="ECO:0000256" key="9">
    <source>
        <dbReference type="ARBA" id="ARBA00047840"/>
    </source>
</evidence>
<keyword evidence="8 11" id="KW-0408">Iron</keyword>
<comment type="subcellular location">
    <subcellularLocation>
        <location evidence="1">Chromosome</location>
    </subcellularLocation>
</comment>
<evidence type="ECO:0000256" key="11">
    <source>
        <dbReference type="RuleBase" id="RU367064"/>
    </source>
</evidence>
<dbReference type="STRING" id="45351.A7S0G3"/>
<dbReference type="GO" id="GO:0070579">
    <property type="term" value="F:DNA 5-methylcytosine dioxygenase activity"/>
    <property type="evidence" value="ECO:0007669"/>
    <property type="project" value="UniProtKB-UniRule"/>
</dbReference>
<keyword evidence="14" id="KW-1185">Reference proteome</keyword>
<dbReference type="PhylomeDB" id="A7S0G3"/>
<dbReference type="AlphaFoldDB" id="A7S0G3"/>
<dbReference type="GO" id="GO:0141166">
    <property type="term" value="P:chromosomal 5-methylcytosine DNA demethylation pathway"/>
    <property type="evidence" value="ECO:0007669"/>
    <property type="project" value="UniProtKB-UniRule"/>
</dbReference>
<protein>
    <recommendedName>
        <fullName evidence="11">Methylcytosine dioxygenase TET</fullName>
        <ecNumber evidence="11">1.14.11.80</ecNumber>
    </recommendedName>
</protein>
<comment type="cofactor">
    <cofactor evidence="11">
        <name>Zn(2+)</name>
        <dbReference type="ChEBI" id="CHEBI:29105"/>
    </cofactor>
    <text evidence="11">The zinc ions have a structural role.</text>
</comment>
<dbReference type="KEGG" id="nve:5514733"/>
<keyword evidence="4 11" id="KW-0479">Metal-binding</keyword>
<dbReference type="HOGENOM" id="CLU_890077_0_0_1"/>
<dbReference type="GO" id="GO:0008270">
    <property type="term" value="F:zinc ion binding"/>
    <property type="evidence" value="ECO:0007669"/>
    <property type="project" value="UniProtKB-UniRule"/>
</dbReference>
<dbReference type="GO" id="GO:0005694">
    <property type="term" value="C:chromosome"/>
    <property type="evidence" value="ECO:0007669"/>
    <property type="project" value="UniProtKB-SubCell"/>
</dbReference>
<dbReference type="PANTHER" id="PTHR23358">
    <property type="entry name" value="METHYLCYTOSINE DIOXYGENASE TET"/>
    <property type="match status" value="1"/>
</dbReference>
<reference evidence="13 14" key="1">
    <citation type="journal article" date="2007" name="Science">
        <title>Sea anemone genome reveals ancestral eumetazoan gene repertoire and genomic organization.</title>
        <authorList>
            <person name="Putnam N.H."/>
            <person name="Srivastava M."/>
            <person name="Hellsten U."/>
            <person name="Dirks B."/>
            <person name="Chapman J."/>
            <person name="Salamov A."/>
            <person name="Terry A."/>
            <person name="Shapiro H."/>
            <person name="Lindquist E."/>
            <person name="Kapitonov V.V."/>
            <person name="Jurka J."/>
            <person name="Genikhovich G."/>
            <person name="Grigoriev I.V."/>
            <person name="Lucas S.M."/>
            <person name="Steele R.E."/>
            <person name="Finnerty J.R."/>
            <person name="Technau U."/>
            <person name="Martindale M.Q."/>
            <person name="Rokhsar D.S."/>
        </authorList>
    </citation>
    <scope>NUCLEOTIDE SEQUENCE [LARGE SCALE GENOMIC DNA]</scope>
    <source>
        <strain evidence="14">CH2 X CH6</strain>
    </source>
</reference>
<dbReference type="InterPro" id="IPR024779">
    <property type="entry name" value="2OGFeDO_JBP1/TET_oxygenase_dom"/>
</dbReference>
<comment type="catalytic activity">
    <reaction evidence="10 11">
        <text>a 5-hydroxymethyl-2'-deoxycytidine in DNA + 2-oxoglutarate + O2 = a 5-formyl-2'-deoxycytidine in DNA + succinate + CO2 + H2O</text>
        <dbReference type="Rhea" id="RHEA:53828"/>
        <dbReference type="Rhea" id="RHEA-COMP:13315"/>
        <dbReference type="Rhea" id="RHEA-COMP:13656"/>
        <dbReference type="ChEBI" id="CHEBI:15377"/>
        <dbReference type="ChEBI" id="CHEBI:15379"/>
        <dbReference type="ChEBI" id="CHEBI:16526"/>
        <dbReference type="ChEBI" id="CHEBI:16810"/>
        <dbReference type="ChEBI" id="CHEBI:30031"/>
        <dbReference type="ChEBI" id="CHEBI:136731"/>
        <dbReference type="ChEBI" id="CHEBI:137731"/>
        <dbReference type="EC" id="1.14.11.80"/>
    </reaction>
</comment>
<keyword evidence="7 11" id="KW-0560">Oxidoreductase</keyword>
<dbReference type="GO" id="GO:0040029">
    <property type="term" value="P:epigenetic regulation of gene expression"/>
    <property type="evidence" value="ECO:0007669"/>
    <property type="project" value="InterPro"/>
</dbReference>
<name>A7S0G3_NEMVE</name>
<dbReference type="PANTHER" id="PTHR23358:SF6">
    <property type="entry name" value="METHYLCYTOSINE DIOXYGENASE TET"/>
    <property type="match status" value="1"/>
</dbReference>
<comment type="catalytic activity">
    <reaction evidence="9 11">
        <text>a 5-formyl-2'-deoxycytidine in DNA + 2-oxoglutarate + O2 = a 5-carboxyl-2'-deoxycytidine in DNA + succinate + CO2 + H(+)</text>
        <dbReference type="Rhea" id="RHEA:53832"/>
        <dbReference type="Rhea" id="RHEA-COMP:13656"/>
        <dbReference type="Rhea" id="RHEA-COMP:13657"/>
        <dbReference type="ChEBI" id="CHEBI:15378"/>
        <dbReference type="ChEBI" id="CHEBI:15379"/>
        <dbReference type="ChEBI" id="CHEBI:16526"/>
        <dbReference type="ChEBI" id="CHEBI:16810"/>
        <dbReference type="ChEBI" id="CHEBI:30031"/>
        <dbReference type="ChEBI" id="CHEBI:137731"/>
        <dbReference type="ChEBI" id="CHEBI:137732"/>
        <dbReference type="EC" id="1.14.11.80"/>
    </reaction>
</comment>
<evidence type="ECO:0000256" key="7">
    <source>
        <dbReference type="ARBA" id="ARBA00023002"/>
    </source>
</evidence>
<evidence type="ECO:0000259" key="12">
    <source>
        <dbReference type="SMART" id="SM01333"/>
    </source>
</evidence>
<dbReference type="eggNOG" id="ENOG502QURD">
    <property type="taxonomic scope" value="Eukaryota"/>
</dbReference>
<dbReference type="EMBL" id="DS469560">
    <property type="protein sequence ID" value="EDO42832.1"/>
    <property type="molecule type" value="Genomic_DNA"/>
</dbReference>
<keyword evidence="3" id="KW-0158">Chromosome</keyword>
<evidence type="ECO:0000256" key="4">
    <source>
        <dbReference type="ARBA" id="ARBA00022723"/>
    </source>
</evidence>
<comment type="cofactor">
    <cofactor evidence="11">
        <name>Fe(2+)</name>
        <dbReference type="ChEBI" id="CHEBI:29033"/>
    </cofactor>
    <text evidence="11">Binds 1 Fe(2+) ion per subunit.</text>
</comment>
<evidence type="ECO:0000256" key="3">
    <source>
        <dbReference type="ARBA" id="ARBA00022454"/>
    </source>
</evidence>
<evidence type="ECO:0000313" key="14">
    <source>
        <dbReference type="Proteomes" id="UP000001593"/>
    </source>
</evidence>
<evidence type="ECO:0000256" key="1">
    <source>
        <dbReference type="ARBA" id="ARBA00004286"/>
    </source>
</evidence>
<organism evidence="13 14">
    <name type="scientific">Nematostella vectensis</name>
    <name type="common">Starlet sea anemone</name>
    <dbReference type="NCBI Taxonomy" id="45351"/>
    <lineage>
        <taxon>Eukaryota</taxon>
        <taxon>Metazoa</taxon>
        <taxon>Cnidaria</taxon>
        <taxon>Anthozoa</taxon>
        <taxon>Hexacorallia</taxon>
        <taxon>Actiniaria</taxon>
        <taxon>Edwardsiidae</taxon>
        <taxon>Nematostella</taxon>
    </lineage>
</organism>
<feature type="non-terminal residue" evidence="13">
    <location>
        <position position="1"/>
    </location>
</feature>
<dbReference type="Pfam" id="PF12851">
    <property type="entry name" value="Tet_JBP"/>
    <property type="match status" value="1"/>
</dbReference>
<evidence type="ECO:0000256" key="8">
    <source>
        <dbReference type="ARBA" id="ARBA00023004"/>
    </source>
</evidence>
<dbReference type="InParanoid" id="A7S0G3"/>
<evidence type="ECO:0000256" key="2">
    <source>
        <dbReference type="ARBA" id="ARBA00007502"/>
    </source>
</evidence>
<evidence type="ECO:0000256" key="5">
    <source>
        <dbReference type="ARBA" id="ARBA00022833"/>
    </source>
</evidence>
<dbReference type="InterPro" id="IPR040175">
    <property type="entry name" value="TET1/2/3"/>
</dbReference>
<dbReference type="EC" id="1.14.11.80" evidence="11"/>
<comment type="similarity">
    <text evidence="2 11">Belongs to the TET family.</text>
</comment>
<dbReference type="OrthoDB" id="8854879at2759"/>
<dbReference type="InterPro" id="IPR046942">
    <property type="entry name" value="TET_oxygenase"/>
</dbReference>
<keyword evidence="5 11" id="KW-0862">Zinc</keyword>
<accession>A7S0G3</accession>
<feature type="non-terminal residue" evidence="13">
    <location>
        <position position="256"/>
    </location>
</feature>
<dbReference type="OMA" id="NNMNNGC"/>
<sequence>RFGIKGKALRIELIIYTNKEGRNAQGCPIARWVIRRSGNDEKVLVLVRKRPGHHCSMALVVTSVVIWEGISEERGHSLYKELSGLIPENAAPTIRRCGLNDSKSCACQGVGEDTCGASFSFGCSWNMYFNGCKFARSKSPRKYKLLDSSKEETLERILEGIATEIAPVYSKAAPVAFANQTREERNGHECRIGHSAVGRPFSGVTCCMDFCAHSHRDKQNMDGGATVVCTLLKPGCAQPEDEQLHVLPLYQLLSKD</sequence>
<dbReference type="SMART" id="SM01333">
    <property type="entry name" value="Tet_JBP"/>
    <property type="match status" value="1"/>
</dbReference>
<comment type="function">
    <text evidence="11">Dioxygenase that catalyzes the conversion of the modified genomic base 5-methylcytosine (5mC) into 5-hydroxymethylcytosine (5hmC) and plays a key role in epigenetic chromatin reprogramming during embryonic development.</text>
</comment>
<evidence type="ECO:0000313" key="13">
    <source>
        <dbReference type="EMBL" id="EDO42832.1"/>
    </source>
</evidence>
<comment type="catalytic activity">
    <reaction evidence="11">
        <text>a 5-methyl-2'-deoxycytidine in DNA + 2-oxoglutarate + O2 = a 5-hydroxymethyl-2'-deoxycytidine in DNA + succinate + CO2</text>
        <dbReference type="Rhea" id="RHEA:52636"/>
        <dbReference type="Rhea" id="RHEA-COMP:11370"/>
        <dbReference type="Rhea" id="RHEA-COMP:13315"/>
        <dbReference type="ChEBI" id="CHEBI:15379"/>
        <dbReference type="ChEBI" id="CHEBI:16526"/>
        <dbReference type="ChEBI" id="CHEBI:16810"/>
        <dbReference type="ChEBI" id="CHEBI:30031"/>
        <dbReference type="ChEBI" id="CHEBI:85454"/>
        <dbReference type="ChEBI" id="CHEBI:136731"/>
        <dbReference type="EC" id="1.14.11.80"/>
    </reaction>
</comment>
<proteinExistence type="inferred from homology"/>